<comment type="similarity">
    <text evidence="3">Belongs to the cytochrome P450 family.</text>
</comment>
<evidence type="ECO:0000256" key="1">
    <source>
        <dbReference type="ARBA" id="ARBA00001971"/>
    </source>
</evidence>
<gene>
    <name evidence="10" type="primary">CYP5139AY5</name>
</gene>
<organism evidence="10">
    <name type="scientific">Trametes versicolor</name>
    <name type="common">White-rot fungus</name>
    <name type="synonym">Coriolus versicolor</name>
    <dbReference type="NCBI Taxonomy" id="5325"/>
    <lineage>
        <taxon>Eukaryota</taxon>
        <taxon>Fungi</taxon>
        <taxon>Dikarya</taxon>
        <taxon>Basidiomycota</taxon>
        <taxon>Agaricomycotina</taxon>
        <taxon>Agaricomycetes</taxon>
        <taxon>Polyporales</taxon>
        <taxon>Polyporaceae</taxon>
        <taxon>Trametes</taxon>
    </lineage>
</organism>
<evidence type="ECO:0000256" key="6">
    <source>
        <dbReference type="ARBA" id="ARBA00023002"/>
    </source>
</evidence>
<comment type="pathway">
    <text evidence="2">Secondary metabolite biosynthesis.</text>
</comment>
<dbReference type="PRINTS" id="PR00463">
    <property type="entry name" value="EP450I"/>
</dbReference>
<dbReference type="InterPro" id="IPR001128">
    <property type="entry name" value="Cyt_P450"/>
</dbReference>
<dbReference type="EMBL" id="LC761706">
    <property type="protein sequence ID" value="BED42951.1"/>
    <property type="molecule type" value="mRNA"/>
</dbReference>
<evidence type="ECO:0000256" key="9">
    <source>
        <dbReference type="PIRSR" id="PIRSR602401-1"/>
    </source>
</evidence>
<keyword evidence="4 9" id="KW-0349">Heme</keyword>
<dbReference type="GO" id="GO:0004497">
    <property type="term" value="F:monooxygenase activity"/>
    <property type="evidence" value="ECO:0007669"/>
    <property type="project" value="UniProtKB-KW"/>
</dbReference>
<dbReference type="InterPro" id="IPR002401">
    <property type="entry name" value="Cyt_P450_E_grp-I"/>
</dbReference>
<protein>
    <submittedName>
        <fullName evidence="10">Cytochrome P450 monooxygenase</fullName>
    </submittedName>
</protein>
<sequence>MAFSPTFFHNFYITSPDVLAVIFAVSAYAAWRVYSFVSFVYRTPLRILPGPPVASLVYGNLKQIQEVEGSFLPDQWFTKYGKNYVDHEFFLTPRLWTLDTRAINHIFTHSVDYARAEENLRQSVQFFGKGLLVVQGEQHRQQRRILNPAFGPAQVRDLTEIFVQKATQLRDVWAEAASKAGGAVRVNVNQDLSKTTLDIIGMAGFNYDFHTLDGGEKPNELNAAFRQLFANLRPVSLFGYLSAWFPFLKVLPNERLKTLYGAAASIRRIGGKIVADQKALVLQTAAEKHHNVERKDLQKRDLLTLLIKANMATDIPEDQRMTDADVMGQIPTFLLAGHETTSTATTWALYAFSKYPKVQQKLREELLSVDTDAPTMEELNALPYLNHVVHELLRLYPPVTILVREAKKDDVIPLDEPVIDKYGKVHHEIPIAKGNKVAIPILQAHRSKEIWGEDVLEFKPERWDQPPESISGMPGVWGHLLTFIGGPRACIGYRFSLVELKALLFALVRSFEFEFAVPEEDICVKTAPLQRPSLRSAPQGGFQLPLLVKPYKAA</sequence>
<evidence type="ECO:0000313" key="10">
    <source>
        <dbReference type="EMBL" id="BED42951.1"/>
    </source>
</evidence>
<proteinExistence type="evidence at transcript level"/>
<dbReference type="AlphaFoldDB" id="A0AA86JC44"/>
<dbReference type="GO" id="GO:0016705">
    <property type="term" value="F:oxidoreductase activity, acting on paired donors, with incorporation or reduction of molecular oxygen"/>
    <property type="evidence" value="ECO:0007669"/>
    <property type="project" value="InterPro"/>
</dbReference>
<comment type="cofactor">
    <cofactor evidence="1 9">
        <name>heme</name>
        <dbReference type="ChEBI" id="CHEBI:30413"/>
    </cofactor>
</comment>
<dbReference type="CDD" id="cd11069">
    <property type="entry name" value="CYP_FUM15-like"/>
    <property type="match status" value="1"/>
</dbReference>
<dbReference type="InterPro" id="IPR050121">
    <property type="entry name" value="Cytochrome_P450_monoxygenase"/>
</dbReference>
<evidence type="ECO:0000256" key="7">
    <source>
        <dbReference type="ARBA" id="ARBA00023004"/>
    </source>
</evidence>
<dbReference type="PANTHER" id="PTHR24305:SF166">
    <property type="entry name" value="CYTOCHROME P450 12A4, MITOCHONDRIAL-RELATED"/>
    <property type="match status" value="1"/>
</dbReference>
<name>A0AA86JC44_TRAVE</name>
<dbReference type="PRINTS" id="PR00385">
    <property type="entry name" value="P450"/>
</dbReference>
<evidence type="ECO:0000256" key="8">
    <source>
        <dbReference type="ARBA" id="ARBA00023033"/>
    </source>
</evidence>
<dbReference type="Pfam" id="PF00067">
    <property type="entry name" value="p450"/>
    <property type="match status" value="1"/>
</dbReference>
<keyword evidence="5 9" id="KW-0479">Metal-binding</keyword>
<dbReference type="PANTHER" id="PTHR24305">
    <property type="entry name" value="CYTOCHROME P450"/>
    <property type="match status" value="1"/>
</dbReference>
<dbReference type="GO" id="GO:0005506">
    <property type="term" value="F:iron ion binding"/>
    <property type="evidence" value="ECO:0007669"/>
    <property type="project" value="InterPro"/>
</dbReference>
<dbReference type="InterPro" id="IPR036396">
    <property type="entry name" value="Cyt_P450_sf"/>
</dbReference>
<keyword evidence="7 9" id="KW-0408">Iron</keyword>
<evidence type="ECO:0000256" key="5">
    <source>
        <dbReference type="ARBA" id="ARBA00022723"/>
    </source>
</evidence>
<dbReference type="SUPFAM" id="SSF48264">
    <property type="entry name" value="Cytochrome P450"/>
    <property type="match status" value="1"/>
</dbReference>
<keyword evidence="6" id="KW-0560">Oxidoreductase</keyword>
<evidence type="ECO:0000256" key="3">
    <source>
        <dbReference type="ARBA" id="ARBA00010617"/>
    </source>
</evidence>
<evidence type="ECO:0000256" key="4">
    <source>
        <dbReference type="ARBA" id="ARBA00022617"/>
    </source>
</evidence>
<dbReference type="GO" id="GO:0020037">
    <property type="term" value="F:heme binding"/>
    <property type="evidence" value="ECO:0007669"/>
    <property type="project" value="InterPro"/>
</dbReference>
<keyword evidence="8 10" id="KW-0503">Monooxygenase</keyword>
<reference evidence="10" key="1">
    <citation type="submission" date="2023-03" db="EMBL/GenBank/DDBJ databases">
        <title>cytochrome P450 monooxygenase from Trametes versicolor.</title>
        <authorList>
            <person name="Ichinose H."/>
        </authorList>
    </citation>
    <scope>NUCLEOTIDE SEQUENCE</scope>
    <source>
        <strain evidence="10">NBRC 30340</strain>
    </source>
</reference>
<dbReference type="Gene3D" id="1.10.630.10">
    <property type="entry name" value="Cytochrome P450"/>
    <property type="match status" value="1"/>
</dbReference>
<feature type="binding site" description="axial binding residue" evidence="9">
    <location>
        <position position="490"/>
    </location>
    <ligand>
        <name>heme</name>
        <dbReference type="ChEBI" id="CHEBI:30413"/>
    </ligand>
    <ligandPart>
        <name>Fe</name>
        <dbReference type="ChEBI" id="CHEBI:18248"/>
    </ligandPart>
</feature>
<evidence type="ECO:0000256" key="2">
    <source>
        <dbReference type="ARBA" id="ARBA00005179"/>
    </source>
</evidence>
<accession>A0AA86JC44</accession>